<dbReference type="GO" id="GO:0097354">
    <property type="term" value="P:prenylation"/>
    <property type="evidence" value="ECO:0007669"/>
    <property type="project" value="UniProtKB-UniRule"/>
</dbReference>
<keyword evidence="8" id="KW-1185">Reference proteome</keyword>
<evidence type="ECO:0000256" key="1">
    <source>
        <dbReference type="ARBA" id="ARBA00006734"/>
    </source>
</evidence>
<dbReference type="Gene3D" id="1.25.40.120">
    <property type="entry name" value="Protein prenylyltransferase"/>
    <property type="match status" value="1"/>
</dbReference>
<keyword evidence="4" id="KW-0677">Repeat</keyword>
<dbReference type="SUPFAM" id="SSF52075">
    <property type="entry name" value="Outer arm dynein light chain 1"/>
    <property type="match status" value="1"/>
</dbReference>
<name>A0A8S1H5J3_9PELO</name>
<dbReference type="Gene3D" id="2.60.40.1130">
    <property type="entry name" value="Rab geranylgeranyltransferase alpha-subunit, insert domain"/>
    <property type="match status" value="1"/>
</dbReference>
<comment type="function">
    <text evidence="6">Catalyzes the transfer of a geranyl-geranyl moiety from geranyl-geranyl pyrophosphate to cysteines occuring in specific C-terminal amino acid sequences.</text>
</comment>
<comment type="similarity">
    <text evidence="1 6">Belongs to the protein prenyltransferase subunit alpha family.</text>
</comment>
<evidence type="ECO:0000256" key="3">
    <source>
        <dbReference type="ARBA" id="ARBA00022679"/>
    </source>
</evidence>
<evidence type="ECO:0000256" key="5">
    <source>
        <dbReference type="ARBA" id="ARBA00047658"/>
    </source>
</evidence>
<dbReference type="PANTHER" id="PTHR11129">
    <property type="entry name" value="PROTEIN FARNESYLTRANSFERASE ALPHA SUBUNIT/RAB GERANYLGERANYL TRANSFERASE ALPHA SUBUNIT"/>
    <property type="match status" value="1"/>
</dbReference>
<accession>A0A8S1H5J3</accession>
<evidence type="ECO:0000256" key="4">
    <source>
        <dbReference type="ARBA" id="ARBA00022737"/>
    </source>
</evidence>
<comment type="caution">
    <text evidence="7">The sequence shown here is derived from an EMBL/GenBank/DDBJ whole genome shotgun (WGS) entry which is preliminary data.</text>
</comment>
<keyword evidence="3 6" id="KW-0808">Transferase</keyword>
<sequence length="549" mass="62777">MPTTEEEKAVKKKENDKKCKLYLSARDKIFEKRSKGNYDDEILALTQAVLEKNSDNYTIWNIRREALQKRIDDNNELAKSETASDEEKAKSQRSIESLLAGELFMSYECIKNNPKIVFLLQELALCEKALKLDCRNFHVWDHRRIVARMAQRTADEEIEYSNQLVSDNFSNYSAWHYRSVLIQKVHMEKTGQYRLDNETIAAELKMIRAPGPIRGGFWMLAPGKSFLRPDSYAPIVPLSASFHGNNTTIVMSRACSVENVVVFVDSEEKSRWRGFSALSSHPKTSRVWQYLSDSPLRIAVEHDEAFSGGPWVEIKEKPYVDKTLLRRIYDVDPVESNKAVEELLADCQSLIELEPENKWPLYMKTLCLMEYKSAEAHGEIMDGLKKLGDELDVKRRKMYEALASRQQLNETLRTDGLLEKLMSGETQQLPLRYKEISSLEGVEYLAGLVNDLDVTGNRLTKPEEIVLPNLEHLTLNENPIRRLLPSASLGNLKFLSLAATEISQLNDLIPCLQAMSSLERLLYCETPLVEQTKELSAALPGVRLIPHYL</sequence>
<dbReference type="PROSITE" id="PS51450">
    <property type="entry name" value="LRR"/>
    <property type="match status" value="1"/>
</dbReference>
<evidence type="ECO:0000256" key="2">
    <source>
        <dbReference type="ARBA" id="ARBA00022602"/>
    </source>
</evidence>
<dbReference type="OrthoDB" id="1658at2759"/>
<dbReference type="GO" id="GO:0004663">
    <property type="term" value="F:Rab geranylgeranyltransferase activity"/>
    <property type="evidence" value="ECO:0007669"/>
    <property type="project" value="UniProtKB-UniRule"/>
</dbReference>
<evidence type="ECO:0000313" key="8">
    <source>
        <dbReference type="Proteomes" id="UP000835052"/>
    </source>
</evidence>
<dbReference type="AlphaFoldDB" id="A0A8S1H5J3"/>
<dbReference type="Pfam" id="PF01239">
    <property type="entry name" value="PPTA"/>
    <property type="match status" value="3"/>
</dbReference>
<dbReference type="PANTHER" id="PTHR11129:SF2">
    <property type="entry name" value="GERANYLGERANYL TRANSFERASE TYPE-2 SUBUNIT ALPHA"/>
    <property type="match status" value="1"/>
</dbReference>
<dbReference type="EC" id="2.5.1.60" evidence="6"/>
<dbReference type="InterPro" id="IPR002088">
    <property type="entry name" value="Prenyl_trans_a"/>
</dbReference>
<evidence type="ECO:0000256" key="6">
    <source>
        <dbReference type="RuleBase" id="RU367120"/>
    </source>
</evidence>
<dbReference type="GO" id="GO:0005968">
    <property type="term" value="C:Rab-protein geranylgeranyltransferase complex"/>
    <property type="evidence" value="ECO:0007669"/>
    <property type="project" value="TreeGrafter"/>
</dbReference>
<protein>
    <recommendedName>
        <fullName evidence="6">Geranylgeranyl transferase type-2 subunit alpha</fullName>
        <ecNumber evidence="6">2.5.1.60</ecNumber>
    </recommendedName>
    <alternativeName>
        <fullName evidence="6">Geranylgeranyl transferase type II subunit alpha</fullName>
    </alternativeName>
</protein>
<gene>
    <name evidence="7" type="ORF">CAUJ_LOCUS6594</name>
</gene>
<reference evidence="7" key="1">
    <citation type="submission" date="2020-10" db="EMBL/GenBank/DDBJ databases">
        <authorList>
            <person name="Kikuchi T."/>
        </authorList>
    </citation>
    <scope>NUCLEOTIDE SEQUENCE</scope>
    <source>
        <strain evidence="7">NKZ352</strain>
    </source>
</reference>
<dbReference type="InterPro" id="IPR001611">
    <property type="entry name" value="Leu-rich_rpt"/>
</dbReference>
<evidence type="ECO:0000313" key="7">
    <source>
        <dbReference type="EMBL" id="CAD6190675.1"/>
    </source>
</evidence>
<organism evidence="7 8">
    <name type="scientific">Caenorhabditis auriculariae</name>
    <dbReference type="NCBI Taxonomy" id="2777116"/>
    <lineage>
        <taxon>Eukaryota</taxon>
        <taxon>Metazoa</taxon>
        <taxon>Ecdysozoa</taxon>
        <taxon>Nematoda</taxon>
        <taxon>Chromadorea</taxon>
        <taxon>Rhabditida</taxon>
        <taxon>Rhabditina</taxon>
        <taxon>Rhabditomorpha</taxon>
        <taxon>Rhabditoidea</taxon>
        <taxon>Rhabditidae</taxon>
        <taxon>Peloderinae</taxon>
        <taxon>Caenorhabditis</taxon>
    </lineage>
</organism>
<keyword evidence="2 6" id="KW-0637">Prenyltransferase</keyword>
<dbReference type="Proteomes" id="UP000835052">
    <property type="component" value="Unassembled WGS sequence"/>
</dbReference>
<dbReference type="EMBL" id="CAJGYM010000017">
    <property type="protein sequence ID" value="CAD6190675.1"/>
    <property type="molecule type" value="Genomic_DNA"/>
</dbReference>
<comment type="catalytic activity">
    <reaction evidence="5 6">
        <text>geranylgeranyl diphosphate + L-cysteinyl-[protein] = S-geranylgeranyl-L-cysteinyl-[protein] + diphosphate</text>
        <dbReference type="Rhea" id="RHEA:21240"/>
        <dbReference type="Rhea" id="RHEA-COMP:10131"/>
        <dbReference type="Rhea" id="RHEA-COMP:11537"/>
        <dbReference type="ChEBI" id="CHEBI:29950"/>
        <dbReference type="ChEBI" id="CHEBI:33019"/>
        <dbReference type="ChEBI" id="CHEBI:57533"/>
        <dbReference type="ChEBI" id="CHEBI:86021"/>
        <dbReference type="EC" id="2.5.1.60"/>
    </reaction>
</comment>
<proteinExistence type="inferred from homology"/>
<dbReference type="Gene3D" id="3.80.10.10">
    <property type="entry name" value="Ribonuclease Inhibitor"/>
    <property type="match status" value="1"/>
</dbReference>
<dbReference type="PROSITE" id="PS51147">
    <property type="entry name" value="PFTA"/>
    <property type="match status" value="3"/>
</dbReference>
<dbReference type="SUPFAM" id="SSF48439">
    <property type="entry name" value="Protein prenylyltransferase"/>
    <property type="match status" value="1"/>
</dbReference>
<dbReference type="InterPro" id="IPR032675">
    <property type="entry name" value="LRR_dom_sf"/>
</dbReference>